<accession>A0ABT4Y8Q9</accession>
<dbReference type="EMBL" id="JANEWF010000022">
    <property type="protein sequence ID" value="MDA8485012.1"/>
    <property type="molecule type" value="Genomic_DNA"/>
</dbReference>
<evidence type="ECO:0000256" key="1">
    <source>
        <dbReference type="SAM" id="MobiDB-lite"/>
    </source>
</evidence>
<sequence>MLWRARYRPFGERQENPREIPYGSPGYTGHVQDSTSGLVYMQARYYDPQLGRFLSMDPAGPQETVPGSFNRYAYGLNNPYRYVDPDGRAPLALLLLAPEIEGALVYGGAAILGTVGGIYLAEEVIQAGVDKENTSSGSAPPVPGAEKQPGKTRGPSEIWTKPGGEDESNKDFDTLNPSDIKEMKGGGRTGTLPDGRRVIVRPESSDGRPTLEIQEGRNRIKVRYK</sequence>
<feature type="compositionally biased region" description="Basic and acidic residues" evidence="1">
    <location>
        <begin position="163"/>
        <end position="185"/>
    </location>
</feature>
<dbReference type="Proteomes" id="UP001211689">
    <property type="component" value="Unassembled WGS sequence"/>
</dbReference>
<gene>
    <name evidence="2" type="ORF">NNO07_18260</name>
</gene>
<organism evidence="2 3">
    <name type="scientific">Metapseudomonas resinovorans</name>
    <name type="common">Pseudomonas resinovorans</name>
    <dbReference type="NCBI Taxonomy" id="53412"/>
    <lineage>
        <taxon>Bacteria</taxon>
        <taxon>Pseudomonadati</taxon>
        <taxon>Pseudomonadota</taxon>
        <taxon>Gammaproteobacteria</taxon>
        <taxon>Pseudomonadales</taxon>
        <taxon>Pseudomonadaceae</taxon>
        <taxon>Metapseudomonas</taxon>
    </lineage>
</organism>
<name>A0ABT4Y8Q9_METRE</name>
<dbReference type="PANTHER" id="PTHR32305:SF17">
    <property type="entry name" value="TRNA NUCLEASE WAPA"/>
    <property type="match status" value="1"/>
</dbReference>
<reference evidence="2 3" key="1">
    <citation type="submission" date="2022-07" db="EMBL/GenBank/DDBJ databases">
        <title>Genome Analysis of Selected Gammaproteobacteria from Nigerian Food snails.</title>
        <authorList>
            <person name="Okafor A.C."/>
        </authorList>
    </citation>
    <scope>NUCLEOTIDE SEQUENCE [LARGE SCALE GENOMIC DNA]</scope>
    <source>
        <strain evidence="2 3">Awg 2</strain>
    </source>
</reference>
<evidence type="ECO:0000313" key="3">
    <source>
        <dbReference type="Proteomes" id="UP001211689"/>
    </source>
</evidence>
<feature type="region of interest" description="Disordered" evidence="1">
    <location>
        <begin position="131"/>
        <end position="225"/>
    </location>
</feature>
<dbReference type="Gene3D" id="2.180.10.10">
    <property type="entry name" value="RHS repeat-associated core"/>
    <property type="match status" value="1"/>
</dbReference>
<evidence type="ECO:0000313" key="2">
    <source>
        <dbReference type="EMBL" id="MDA8485012.1"/>
    </source>
</evidence>
<comment type="caution">
    <text evidence="2">The sequence shown here is derived from an EMBL/GenBank/DDBJ whole genome shotgun (WGS) entry which is preliminary data.</text>
</comment>
<dbReference type="InterPro" id="IPR022385">
    <property type="entry name" value="Rhs_assc_core"/>
</dbReference>
<dbReference type="NCBIfam" id="TIGR03696">
    <property type="entry name" value="Rhs_assc_core"/>
    <property type="match status" value="1"/>
</dbReference>
<keyword evidence="3" id="KW-1185">Reference proteome</keyword>
<protein>
    <submittedName>
        <fullName evidence="2">RHS repeat-associated core domain-containing protein</fullName>
    </submittedName>
</protein>
<dbReference type="PANTHER" id="PTHR32305">
    <property type="match status" value="1"/>
</dbReference>
<dbReference type="InterPro" id="IPR050708">
    <property type="entry name" value="T6SS_VgrG/RHS"/>
</dbReference>
<proteinExistence type="predicted"/>